<dbReference type="InterPro" id="IPR038107">
    <property type="entry name" value="Glycos_transf_N_sf"/>
</dbReference>
<evidence type="ECO:0000256" key="5">
    <source>
        <dbReference type="ARBA" id="ARBA00031445"/>
    </source>
</evidence>
<keyword evidence="9" id="KW-0472">Membrane</keyword>
<dbReference type="UniPathway" id="UPA00958"/>
<evidence type="ECO:0000256" key="2">
    <source>
        <dbReference type="ARBA" id="ARBA00012621"/>
    </source>
</evidence>
<comment type="pathway">
    <text evidence="1 9">Bacterial outer membrane biogenesis; LPS core biosynthesis.</text>
</comment>
<dbReference type="AlphaFoldDB" id="A0A368L217"/>
<dbReference type="OrthoDB" id="9789797at2"/>
<keyword evidence="9" id="KW-0448">Lipopolysaccharide biosynthesis</keyword>
<reference evidence="11 12" key="1">
    <citation type="journal article" date="2018" name="Int. J. Syst. Evol. Microbiol.">
        <title>Parvibium lacunae gen. nov., sp. nov., a new member of the family Alcaligenaceae isolated from a freshwater pond.</title>
        <authorList>
            <person name="Chen W.M."/>
            <person name="Xie P.B."/>
            <person name="Hsu M.Y."/>
            <person name="Sheu S.Y."/>
        </authorList>
    </citation>
    <scope>NUCLEOTIDE SEQUENCE [LARGE SCALE GENOMIC DNA]</scope>
    <source>
        <strain evidence="11 12">KMB9</strain>
    </source>
</reference>
<dbReference type="InterPro" id="IPR007507">
    <property type="entry name" value="Glycos_transf_N"/>
</dbReference>
<dbReference type="SUPFAM" id="SSF53756">
    <property type="entry name" value="UDP-Glycosyltransferase/glycogen phosphorylase"/>
    <property type="match status" value="1"/>
</dbReference>
<dbReference type="Proteomes" id="UP000252357">
    <property type="component" value="Unassembled WGS sequence"/>
</dbReference>
<dbReference type="EMBL" id="QPGB01000003">
    <property type="protein sequence ID" value="RCS57595.1"/>
    <property type="molecule type" value="Genomic_DNA"/>
</dbReference>
<comment type="similarity">
    <text evidence="9">Belongs to the glycosyltransferase group 1 family.</text>
</comment>
<evidence type="ECO:0000256" key="4">
    <source>
        <dbReference type="ARBA" id="ARBA00022679"/>
    </source>
</evidence>
<name>A0A368L217_9BURK</name>
<keyword evidence="4 9" id="KW-0808">Transferase</keyword>
<feature type="domain" description="3-deoxy-D-manno-octulosonic-acid transferase N-terminal" evidence="10">
    <location>
        <begin position="33"/>
        <end position="225"/>
    </location>
</feature>
<comment type="catalytic activity">
    <reaction evidence="6 9">
        <text>lipid IVA (E. coli) + CMP-3-deoxy-beta-D-manno-octulosonate = alpha-Kdo-(2-&gt;6)-lipid IVA (E. coli) + CMP + H(+)</text>
        <dbReference type="Rhea" id="RHEA:28066"/>
        <dbReference type="ChEBI" id="CHEBI:15378"/>
        <dbReference type="ChEBI" id="CHEBI:58603"/>
        <dbReference type="ChEBI" id="CHEBI:60364"/>
        <dbReference type="ChEBI" id="CHEBI:60377"/>
        <dbReference type="ChEBI" id="CHEBI:85987"/>
        <dbReference type="EC" id="2.4.99.12"/>
    </reaction>
</comment>
<dbReference type="Gene3D" id="3.40.50.2000">
    <property type="entry name" value="Glycogen Phosphorylase B"/>
    <property type="match status" value="1"/>
</dbReference>
<dbReference type="NCBIfam" id="NF004386">
    <property type="entry name" value="PRK05749.1-2"/>
    <property type="match status" value="1"/>
</dbReference>
<evidence type="ECO:0000256" key="8">
    <source>
        <dbReference type="PIRSR" id="PIRSR639901-2"/>
    </source>
</evidence>
<evidence type="ECO:0000313" key="11">
    <source>
        <dbReference type="EMBL" id="RCS57595.1"/>
    </source>
</evidence>
<dbReference type="InterPro" id="IPR039901">
    <property type="entry name" value="Kdotransferase"/>
</dbReference>
<evidence type="ECO:0000313" key="12">
    <source>
        <dbReference type="Proteomes" id="UP000252357"/>
    </source>
</evidence>
<comment type="function">
    <text evidence="9">Involved in lipopolysaccharide (LPS) biosynthesis. Catalyzes the transfer of 3-deoxy-D-manno-octulosonate (Kdo) residue(s) from CMP-Kdo to lipid IV(A), the tetraacyldisaccharide-1,4'-bisphosphate precursor of lipid A.</text>
</comment>
<keyword evidence="12" id="KW-1185">Reference proteome</keyword>
<dbReference type="PANTHER" id="PTHR42755">
    <property type="entry name" value="3-DEOXY-MANNO-OCTULOSONATE CYTIDYLYLTRANSFERASE"/>
    <property type="match status" value="1"/>
</dbReference>
<organism evidence="11 12">
    <name type="scientific">Parvibium lacunae</name>
    <dbReference type="NCBI Taxonomy" id="1888893"/>
    <lineage>
        <taxon>Bacteria</taxon>
        <taxon>Pseudomonadati</taxon>
        <taxon>Pseudomonadota</taxon>
        <taxon>Betaproteobacteria</taxon>
        <taxon>Burkholderiales</taxon>
        <taxon>Alcaligenaceae</taxon>
        <taxon>Parvibium</taxon>
    </lineage>
</organism>
<feature type="active site" description="Proton acceptor" evidence="7">
    <location>
        <position position="61"/>
    </location>
</feature>
<comment type="caution">
    <text evidence="11">The sequence shown here is derived from an EMBL/GenBank/DDBJ whole genome shotgun (WGS) entry which is preliminary data.</text>
</comment>
<dbReference type="Gene3D" id="3.40.50.11720">
    <property type="entry name" value="3-Deoxy-D-manno-octulosonic-acid transferase, N-terminal domain"/>
    <property type="match status" value="1"/>
</dbReference>
<evidence type="ECO:0000256" key="3">
    <source>
        <dbReference type="ARBA" id="ARBA00019077"/>
    </source>
</evidence>
<dbReference type="PANTHER" id="PTHR42755:SF1">
    <property type="entry name" value="3-DEOXY-D-MANNO-OCTULOSONIC ACID TRANSFERASE, MITOCHONDRIAL-RELATED"/>
    <property type="match status" value="1"/>
</dbReference>
<feature type="site" description="Transition state stabilizer" evidence="8">
    <location>
        <position position="146"/>
    </location>
</feature>
<keyword evidence="9" id="KW-0812">Transmembrane</keyword>
<dbReference type="GO" id="GO:0009244">
    <property type="term" value="P:lipopolysaccharide core region biosynthetic process"/>
    <property type="evidence" value="ECO:0007669"/>
    <property type="project" value="UniProtKB-UniRule"/>
</dbReference>
<keyword evidence="9" id="KW-1003">Cell membrane</keyword>
<evidence type="ECO:0000256" key="1">
    <source>
        <dbReference type="ARBA" id="ARBA00004713"/>
    </source>
</evidence>
<sequence>MARSIYCVCGWLLTPIIILYLLWRARRQPEYLQHWAERWGMAIPRQDTFPLIWLHAVSVGETRAAQPLLQRLFESYPTHRFLLTHMTPTGRATSHKLFAAFLAQTLTDDQGQTVPRLTISYLPYDFLFAVRRFFKTWRPDVLLLMETELWPNLIHTAAARGCKTALINARLSEKSLRKLRRFHSLAQAGIGKLDVLAAQTYPDAARLQSIVPRDIAVTGNLKFDIWPTRQQQEAGQQLRQQIAPLTQGSEKPRSVLLLASTREGEEALLLTAYAEYIHQGWLVIVVPRHPQRFEAVAQWLKMHGLVYQRRSEGQVIGPDCQVLLGDTMGEMFAYYEACDVAFIGGSLLPLGGQNLIEACAVGRPVLVGPHTFNFAEATAQAIEAGAALRVPDAEAVFLKMQHLEMDPALRETMSKAALAFSQRHRGATQRTLDVLTPLLAQAAQPQTLAAPSPVDSEAPGL</sequence>
<dbReference type="Pfam" id="PF04413">
    <property type="entry name" value="Glycos_transf_N"/>
    <property type="match status" value="1"/>
</dbReference>
<feature type="site" description="Transition state stabilizer" evidence="8">
    <location>
        <position position="222"/>
    </location>
</feature>
<proteinExistence type="inferred from homology"/>
<accession>A0A368L217</accession>
<dbReference type="GO" id="GO:0005886">
    <property type="term" value="C:plasma membrane"/>
    <property type="evidence" value="ECO:0007669"/>
    <property type="project" value="UniProtKB-SubCell"/>
</dbReference>
<keyword evidence="9" id="KW-1133">Transmembrane helix</keyword>
<evidence type="ECO:0000256" key="7">
    <source>
        <dbReference type="PIRSR" id="PIRSR639901-1"/>
    </source>
</evidence>
<gene>
    <name evidence="11" type="ORF">DU000_07995</name>
</gene>
<evidence type="ECO:0000256" key="6">
    <source>
        <dbReference type="ARBA" id="ARBA00049183"/>
    </source>
</evidence>
<protein>
    <recommendedName>
        <fullName evidence="3 9">3-deoxy-D-manno-octulosonic acid transferase</fullName>
        <shortName evidence="9">Kdo transferase</shortName>
        <ecNumber evidence="2 9">2.4.99.12</ecNumber>
    </recommendedName>
    <alternativeName>
        <fullName evidence="5 9">Lipid IV(A) 3-deoxy-D-manno-octulosonic acid transferase</fullName>
    </alternativeName>
</protein>
<evidence type="ECO:0000259" key="10">
    <source>
        <dbReference type="Pfam" id="PF04413"/>
    </source>
</evidence>
<dbReference type="EC" id="2.4.99.12" evidence="2 9"/>
<dbReference type="GO" id="GO:0043842">
    <property type="term" value="F:Kdo transferase activity"/>
    <property type="evidence" value="ECO:0007669"/>
    <property type="project" value="UniProtKB-EC"/>
</dbReference>
<comment type="subcellular location">
    <subcellularLocation>
        <location evidence="9">Cell membrane</location>
    </subcellularLocation>
</comment>
<dbReference type="GO" id="GO:0009245">
    <property type="term" value="P:lipid A biosynthetic process"/>
    <property type="evidence" value="ECO:0007669"/>
    <property type="project" value="TreeGrafter"/>
</dbReference>
<evidence type="ECO:0000256" key="9">
    <source>
        <dbReference type="RuleBase" id="RU365103"/>
    </source>
</evidence>
<feature type="transmembrane region" description="Helical" evidence="9">
    <location>
        <begin position="5"/>
        <end position="23"/>
    </location>
</feature>